<feature type="region of interest" description="Disordered" evidence="1">
    <location>
        <begin position="1"/>
        <end position="25"/>
    </location>
</feature>
<proteinExistence type="predicted"/>
<feature type="compositionally biased region" description="Basic and acidic residues" evidence="1">
    <location>
        <begin position="16"/>
        <end position="25"/>
    </location>
</feature>
<evidence type="ECO:0000256" key="1">
    <source>
        <dbReference type="SAM" id="MobiDB-lite"/>
    </source>
</evidence>
<dbReference type="AlphaFoldDB" id="A0A9W7AWR1"/>
<gene>
    <name evidence="3" type="ORF">TrRE_jg6641</name>
</gene>
<accession>A0A9W7AWR1</accession>
<dbReference type="EMBL" id="BRXZ01001642">
    <property type="protein sequence ID" value="GMH75819.1"/>
    <property type="molecule type" value="Genomic_DNA"/>
</dbReference>
<name>A0A9W7AWR1_9STRA</name>
<evidence type="ECO:0000313" key="4">
    <source>
        <dbReference type="Proteomes" id="UP001165082"/>
    </source>
</evidence>
<keyword evidence="4" id="KW-1185">Reference proteome</keyword>
<keyword evidence="2" id="KW-0812">Transmembrane</keyword>
<feature type="transmembrane region" description="Helical" evidence="2">
    <location>
        <begin position="670"/>
        <end position="697"/>
    </location>
</feature>
<evidence type="ECO:0000313" key="3">
    <source>
        <dbReference type="EMBL" id="GMH75819.1"/>
    </source>
</evidence>
<protein>
    <submittedName>
        <fullName evidence="3">Uncharacterized protein</fullName>
    </submittedName>
</protein>
<dbReference type="OrthoDB" id="189083at2759"/>
<sequence length="701" mass="80755">MFRMSGNGAVVSDENVEMREPRKTDVEGRDIEVDVTSRRGVSGIHIDEVIAVSEEAIAEQLDKEFPDDNLVPSLYDVISTCMTDAQEEKFAGAGYSVGDWVEVQGPDSQWKLTYIKRIVKQAPDDWDWNDPDNEGKEPEYNFYYNCGEFKMLEEEYLRSPQEGLRRIFGMRPWVWLSYALLRYENFIRFQKNHENDFDEVDAQQYARNLWAEWLKDPRNGDFAKRYEEAGAIAQQEMLEHILAPFIDIDDVTEDEEIWNFEDENISTYTYFAVCGSGSLIPLVCFTMQLIIPILLLSLAVGDRADDASAPLVEQILSSLGSCNPGEWSIAPKDEDNGGSYNSQDGKIMAFLVVTFYFFKVVPDTFVSFYNTAGTADTTYSRIMSMRKMVWDQGDDSFGQVLGYKFDLYMNTAFECFLYALNLVIIYNTNDILDVILNALAIEFVHQLDEDFRGSDWWDSDDRHIQAGVCELIIQKTLDLNVLKDPAAFARHYHMEEDKVVAACGGNGECLHNRKLALEDQDNVKFMNGQEAMDFRCAKTARRLGKTFAIEEYDKKITYFGIEGNILELFTGRTTLGIFNKLENYRVWSRWEKVLFMADVPEGKPWEEEEKNKLIVSTILEPFKNHSVLAGASPTKAFMLQILETLTFYHAYKNVTRCWRNKNYFAAFSRVFFGVFDWFAVAFQLAFPFIVMGCMIYVPMCY</sequence>
<evidence type="ECO:0000256" key="2">
    <source>
        <dbReference type="SAM" id="Phobius"/>
    </source>
</evidence>
<comment type="caution">
    <text evidence="3">The sequence shown here is derived from an EMBL/GenBank/DDBJ whole genome shotgun (WGS) entry which is preliminary data.</text>
</comment>
<keyword evidence="2" id="KW-0472">Membrane</keyword>
<reference evidence="3" key="1">
    <citation type="submission" date="2022-07" db="EMBL/GenBank/DDBJ databases">
        <title>Genome analysis of Parmales, a sister group of diatoms, reveals the evolutionary specialization of diatoms from phago-mixotrophs to photoautotrophs.</title>
        <authorList>
            <person name="Ban H."/>
            <person name="Sato S."/>
            <person name="Yoshikawa S."/>
            <person name="Kazumasa Y."/>
            <person name="Nakamura Y."/>
            <person name="Ichinomiya M."/>
            <person name="Saitoh K."/>
            <person name="Sato N."/>
            <person name="Blanc-Mathieu R."/>
            <person name="Endo H."/>
            <person name="Kuwata A."/>
            <person name="Ogata H."/>
        </authorList>
    </citation>
    <scope>NUCLEOTIDE SEQUENCE</scope>
</reference>
<dbReference type="Proteomes" id="UP001165082">
    <property type="component" value="Unassembled WGS sequence"/>
</dbReference>
<organism evidence="3 4">
    <name type="scientific">Triparma retinervis</name>
    <dbReference type="NCBI Taxonomy" id="2557542"/>
    <lineage>
        <taxon>Eukaryota</taxon>
        <taxon>Sar</taxon>
        <taxon>Stramenopiles</taxon>
        <taxon>Ochrophyta</taxon>
        <taxon>Bolidophyceae</taxon>
        <taxon>Parmales</taxon>
        <taxon>Triparmaceae</taxon>
        <taxon>Triparma</taxon>
    </lineage>
</organism>
<keyword evidence="2" id="KW-1133">Transmembrane helix</keyword>